<dbReference type="RefSeq" id="XP_013236550.1">
    <property type="nucleotide sequence ID" value="XM_013381096.1"/>
</dbReference>
<comment type="caution">
    <text evidence="4">Lacks conserved residue(s) required for the propagation of feature annotation.</text>
</comment>
<dbReference type="InterPro" id="IPR045850">
    <property type="entry name" value="TRM2_met"/>
</dbReference>
<evidence type="ECO:0000313" key="5">
    <source>
        <dbReference type="EMBL" id="KGG50114.1"/>
    </source>
</evidence>
<dbReference type="GeneID" id="25261006"/>
<reference evidence="5 6" key="1">
    <citation type="submission" date="2014-04" db="EMBL/GenBank/DDBJ databases">
        <title>A new species of microsporidia sheds light on the evolution of extreme parasitism.</title>
        <authorList>
            <person name="Haag K.L."/>
            <person name="James T.Y."/>
            <person name="Larsson R."/>
            <person name="Schaer T.M."/>
            <person name="Refardt D."/>
            <person name="Pombert J.-F."/>
            <person name="Ebert D."/>
        </authorList>
    </citation>
    <scope>NUCLEOTIDE SEQUENCE [LARGE SCALE GENOMIC DNA]</scope>
    <source>
        <strain evidence="5 6">UGP3</strain>
        <tissue evidence="5">Spores</tissue>
    </source>
</reference>
<dbReference type="GO" id="GO:0032259">
    <property type="term" value="P:methylation"/>
    <property type="evidence" value="ECO:0007669"/>
    <property type="project" value="UniProtKB-KW"/>
</dbReference>
<dbReference type="OrthoDB" id="10250660at2759"/>
<dbReference type="Gene3D" id="2.40.50.1070">
    <property type="match status" value="1"/>
</dbReference>
<evidence type="ECO:0000256" key="3">
    <source>
        <dbReference type="ARBA" id="ARBA00022691"/>
    </source>
</evidence>
<sequence>MEENAGLEIVAEPSKEECKLCLQNVPRYLTAKELTPKLQDLLKEFQHEYKVQKDPKKDTCIMIFPSQGSLSDFQDFISNKKILYPKCKKPLSINSLTKRKLNVESDAFYSISKKNSSLPESERIQDQVTKFWRYPYSEQLELKKKMASSALSRINYSHVIEYVVASPVLTGYRNKCEFTIGFGGESGKDPIVGFTMGSYMEENLSVCSPDPILIVHPGMKAFVAAFNEWLISAHYQQDRITPVDALFAVYNRITHCGFWRLLLLRLMDDGKCLVMALISVTKLSSDANYPLKGLEEFCRSFSWEGQDNKNVSVASLSYQESSSLSLNFDFSKPLVSIYGPKSLPMTILDFKFEVSIEAFFQANVYASEKLFTLAGSFIADGSDATSSVQKNRILLDLCCGSGTIGIILSSFADHVVGIELIAEAIEDAKRNAAINGILFLIFLGISEKSEWIAGPVETILPKVLSSHSKSDEFVVILDPPRNGVKKEVIHSLRSNPLIKKVIYISCKADLAALKTVHHLTSLCRSTSKRYPGGPFCIKRAIPVDLFPQTDHYELLLLFERN</sequence>
<dbReference type="PANTHER" id="PTHR45904:SF2">
    <property type="entry name" value="TRNA (URACIL-5-)-METHYLTRANSFERASE HOMOLOG A"/>
    <property type="match status" value="1"/>
</dbReference>
<dbReference type="GO" id="GO:0006396">
    <property type="term" value="P:RNA processing"/>
    <property type="evidence" value="ECO:0007669"/>
    <property type="project" value="InterPro"/>
</dbReference>
<feature type="active site" description="Nucleophile" evidence="4">
    <location>
        <position position="506"/>
    </location>
</feature>
<dbReference type="VEuPathDB" id="MicrosporidiaDB:DI09_89p80"/>
<evidence type="ECO:0000256" key="4">
    <source>
        <dbReference type="PROSITE-ProRule" id="PRU01024"/>
    </source>
</evidence>
<dbReference type="CDD" id="cd02440">
    <property type="entry name" value="AdoMet_MTases"/>
    <property type="match status" value="1"/>
</dbReference>
<comment type="similarity">
    <text evidence="4">Belongs to the class I-like SAM-binding methyltransferase superfamily. RNA M5U methyltransferase family.</text>
</comment>
<dbReference type="InterPro" id="IPR029063">
    <property type="entry name" value="SAM-dependent_MTases_sf"/>
</dbReference>
<dbReference type="PROSITE" id="PS01231">
    <property type="entry name" value="TRMA_2"/>
    <property type="match status" value="1"/>
</dbReference>
<dbReference type="PANTHER" id="PTHR45904">
    <property type="entry name" value="TRNA (URACIL-5-)-METHYLTRANSFERASE"/>
    <property type="match status" value="1"/>
</dbReference>
<keyword evidence="2 4" id="KW-0808">Transferase</keyword>
<dbReference type="Pfam" id="PF05958">
    <property type="entry name" value="tRNA_U5-meth_tr"/>
    <property type="match status" value="1"/>
</dbReference>
<keyword evidence="1 4" id="KW-0489">Methyltransferase</keyword>
<dbReference type="SUPFAM" id="SSF53335">
    <property type="entry name" value="S-adenosyl-L-methionine-dependent methyltransferases"/>
    <property type="match status" value="1"/>
</dbReference>
<protein>
    <submittedName>
        <fullName evidence="5">Uncharacterized protein</fullName>
    </submittedName>
</protein>
<dbReference type="Gene3D" id="3.40.50.150">
    <property type="entry name" value="Vaccinia Virus protein VP39"/>
    <property type="match status" value="1"/>
</dbReference>
<keyword evidence="6" id="KW-1185">Reference proteome</keyword>
<keyword evidence="3 4" id="KW-0949">S-adenosyl-L-methionine</keyword>
<dbReference type="PROSITE" id="PS51687">
    <property type="entry name" value="SAM_MT_RNA_M5U"/>
    <property type="match status" value="1"/>
</dbReference>
<name>A0A098VMS4_9MICR</name>
<feature type="binding site" evidence="4">
    <location>
        <position position="419"/>
    </location>
    <ligand>
        <name>S-adenosyl-L-methionine</name>
        <dbReference type="ChEBI" id="CHEBI:59789"/>
    </ligand>
</feature>
<dbReference type="InterPro" id="IPR030391">
    <property type="entry name" value="MeTrfase_TrmA_CS"/>
</dbReference>
<feature type="binding site" evidence="4">
    <location>
        <position position="361"/>
    </location>
    <ligand>
        <name>S-adenosyl-L-methionine</name>
        <dbReference type="ChEBI" id="CHEBI:59789"/>
    </ligand>
</feature>
<evidence type="ECO:0000256" key="2">
    <source>
        <dbReference type="ARBA" id="ARBA00022679"/>
    </source>
</evidence>
<dbReference type="GO" id="GO:0003723">
    <property type="term" value="F:RNA binding"/>
    <property type="evidence" value="ECO:0007669"/>
    <property type="project" value="TreeGrafter"/>
</dbReference>
<feature type="binding site" evidence="4">
    <location>
        <position position="478"/>
    </location>
    <ligand>
        <name>S-adenosyl-L-methionine</name>
        <dbReference type="ChEBI" id="CHEBI:59789"/>
    </ligand>
</feature>
<evidence type="ECO:0000313" key="6">
    <source>
        <dbReference type="Proteomes" id="UP000029725"/>
    </source>
</evidence>
<proteinExistence type="inferred from homology"/>
<dbReference type="AlphaFoldDB" id="A0A098VMS4"/>
<dbReference type="InterPro" id="IPR010280">
    <property type="entry name" value="U5_MeTrfase_fam"/>
</dbReference>
<dbReference type="GO" id="GO:0008173">
    <property type="term" value="F:RNA methyltransferase activity"/>
    <property type="evidence" value="ECO:0007669"/>
    <property type="project" value="InterPro"/>
</dbReference>
<evidence type="ECO:0000256" key="1">
    <source>
        <dbReference type="ARBA" id="ARBA00022603"/>
    </source>
</evidence>
<gene>
    <name evidence="5" type="ORF">DI09_89p80</name>
</gene>
<comment type="caution">
    <text evidence="5">The sequence shown here is derived from an EMBL/GenBank/DDBJ whole genome shotgun (WGS) entry which is preliminary data.</text>
</comment>
<dbReference type="Proteomes" id="UP000029725">
    <property type="component" value="Unassembled WGS sequence"/>
</dbReference>
<accession>A0A098VMS4</accession>
<dbReference type="HOGENOM" id="CLU_014689_4_2_1"/>
<dbReference type="EMBL" id="JMKJ01000600">
    <property type="protein sequence ID" value="KGG50114.1"/>
    <property type="molecule type" value="Genomic_DNA"/>
</dbReference>
<organism evidence="5 6">
    <name type="scientific">Mitosporidium daphniae</name>
    <dbReference type="NCBI Taxonomy" id="1485682"/>
    <lineage>
        <taxon>Eukaryota</taxon>
        <taxon>Fungi</taxon>
        <taxon>Fungi incertae sedis</taxon>
        <taxon>Microsporidia</taxon>
        <taxon>Mitosporidium</taxon>
    </lineage>
</organism>